<organism evidence="3 4">
    <name type="scientific">Brevibacillus agri</name>
    <dbReference type="NCBI Taxonomy" id="51101"/>
    <lineage>
        <taxon>Bacteria</taxon>
        <taxon>Bacillati</taxon>
        <taxon>Bacillota</taxon>
        <taxon>Bacilli</taxon>
        <taxon>Bacillales</taxon>
        <taxon>Paenibacillaceae</taxon>
        <taxon>Brevibacillus</taxon>
    </lineage>
</organism>
<protein>
    <submittedName>
        <fullName evidence="3">N-acetyltransferase</fullName>
    </submittedName>
</protein>
<dbReference type="Proteomes" id="UP000276178">
    <property type="component" value="Unassembled WGS sequence"/>
</dbReference>
<comment type="caution">
    <text evidence="3">The sequence shown here is derived from an EMBL/GenBank/DDBJ whole genome shotgun (WGS) entry which is preliminary data.</text>
</comment>
<evidence type="ECO:0000313" key="5">
    <source>
        <dbReference type="Proteomes" id="UP000317180"/>
    </source>
</evidence>
<dbReference type="EMBL" id="RHHN01000123">
    <property type="protein sequence ID" value="RNB46087.1"/>
    <property type="molecule type" value="Genomic_DNA"/>
</dbReference>
<dbReference type="GO" id="GO:0008999">
    <property type="term" value="F:protein-N-terminal-alanine acetyltransferase activity"/>
    <property type="evidence" value="ECO:0007669"/>
    <property type="project" value="TreeGrafter"/>
</dbReference>
<dbReference type="SUPFAM" id="SSF55729">
    <property type="entry name" value="Acyl-CoA N-acyltransferases (Nat)"/>
    <property type="match status" value="1"/>
</dbReference>
<feature type="domain" description="N-acetyltransferase" evidence="1">
    <location>
        <begin position="11"/>
        <end position="175"/>
    </location>
</feature>
<dbReference type="CDD" id="cd04301">
    <property type="entry name" value="NAT_SF"/>
    <property type="match status" value="1"/>
</dbReference>
<name>A0A3M8A5U6_9BACL</name>
<dbReference type="Gene3D" id="3.40.630.30">
    <property type="match status" value="1"/>
</dbReference>
<dbReference type="AlphaFoldDB" id="A0A3M8A5U6"/>
<dbReference type="PROSITE" id="PS51186">
    <property type="entry name" value="GNAT"/>
    <property type="match status" value="1"/>
</dbReference>
<dbReference type="InterPro" id="IPR000182">
    <property type="entry name" value="GNAT_dom"/>
</dbReference>
<reference evidence="3 4" key="1">
    <citation type="submission" date="2018-10" db="EMBL/GenBank/DDBJ databases">
        <title>Phylogenomics of Brevibacillus.</title>
        <authorList>
            <person name="Dunlap C."/>
        </authorList>
    </citation>
    <scope>NUCLEOTIDE SEQUENCE [LARGE SCALE GENOMIC DNA]</scope>
    <source>
        <strain evidence="3 4">NRRL NRS 1219</strain>
    </source>
</reference>
<dbReference type="GeneID" id="82811691"/>
<evidence type="ECO:0000259" key="1">
    <source>
        <dbReference type="PROSITE" id="PS51186"/>
    </source>
</evidence>
<keyword evidence="5" id="KW-1185">Reference proteome</keyword>
<reference evidence="2 5" key="2">
    <citation type="submission" date="2019-06" db="EMBL/GenBank/DDBJ databases">
        <title>Whole genome shotgun sequence of Brevibacillus agri NBRC 15538.</title>
        <authorList>
            <person name="Hosoyama A."/>
            <person name="Uohara A."/>
            <person name="Ohji S."/>
            <person name="Ichikawa N."/>
        </authorList>
    </citation>
    <scope>NUCLEOTIDE SEQUENCE [LARGE SCALE GENOMIC DNA]</scope>
    <source>
        <strain evidence="2 5">NBRC 15538</strain>
    </source>
</reference>
<dbReference type="RefSeq" id="WP_122953505.1">
    <property type="nucleotide sequence ID" value="NZ_BJOD01000055.1"/>
</dbReference>
<dbReference type="Pfam" id="PF13302">
    <property type="entry name" value="Acetyltransf_3"/>
    <property type="match status" value="1"/>
</dbReference>
<proteinExistence type="predicted"/>
<dbReference type="InterPro" id="IPR051531">
    <property type="entry name" value="N-acetyltransferase"/>
</dbReference>
<accession>A0A3M8A5U6</accession>
<dbReference type="GO" id="GO:0005737">
    <property type="term" value="C:cytoplasm"/>
    <property type="evidence" value="ECO:0007669"/>
    <property type="project" value="TreeGrafter"/>
</dbReference>
<dbReference type="InterPro" id="IPR016181">
    <property type="entry name" value="Acyl_CoA_acyltransferase"/>
</dbReference>
<evidence type="ECO:0000313" key="2">
    <source>
        <dbReference type="EMBL" id="GED27976.1"/>
    </source>
</evidence>
<dbReference type="PANTHER" id="PTHR43792:SF9">
    <property type="entry name" value="RIBOSOMAL-PROTEIN-ALANINE ACETYLTRANSFERASE"/>
    <property type="match status" value="1"/>
</dbReference>
<dbReference type="OrthoDB" id="9785602at2"/>
<sequence length="184" mass="20891">MQINTITTERLLLRPMQPADAPALFSFWSDPNVSKHMNIESMTRIKQAEDMIFLINKLCAEDQAIRWSIVLQESGEMVGSCGFNSFDFEHGRTEIGYDLGSPYWGKGYATEAVRAVIGYGFSELGLNRVEAKVEPDNRGSIRVLSKLRFVEEGLLRQYEKSNGQFVDLLIFSLLRDEWTEPSGN</sequence>
<evidence type="ECO:0000313" key="3">
    <source>
        <dbReference type="EMBL" id="RNB46087.1"/>
    </source>
</evidence>
<dbReference type="PANTHER" id="PTHR43792">
    <property type="entry name" value="GNAT FAMILY, PUTATIVE (AFU_ORTHOLOGUE AFUA_3G00765)-RELATED-RELATED"/>
    <property type="match status" value="1"/>
</dbReference>
<gene>
    <name evidence="2" type="ORF">BAG01nite_40780</name>
    <name evidence="3" type="ORF">EB820_25335</name>
</gene>
<evidence type="ECO:0000313" key="4">
    <source>
        <dbReference type="Proteomes" id="UP000276178"/>
    </source>
</evidence>
<keyword evidence="3" id="KW-0808">Transferase</keyword>
<dbReference type="Proteomes" id="UP000317180">
    <property type="component" value="Unassembled WGS sequence"/>
</dbReference>
<dbReference type="EMBL" id="BJOD01000055">
    <property type="protein sequence ID" value="GED27976.1"/>
    <property type="molecule type" value="Genomic_DNA"/>
</dbReference>